<evidence type="ECO:0000256" key="1">
    <source>
        <dbReference type="ARBA" id="ARBA00022987"/>
    </source>
</evidence>
<reference evidence="5" key="1">
    <citation type="submission" date="2021-01" db="EMBL/GenBank/DDBJ databases">
        <title>Whole genome shotgun sequence of Sphaerisporangium rufum NBRC 109079.</title>
        <authorList>
            <person name="Komaki H."/>
            <person name="Tamura T."/>
        </authorList>
    </citation>
    <scope>NUCLEOTIDE SEQUENCE</scope>
    <source>
        <strain evidence="5">NBRC 109079</strain>
    </source>
</reference>
<feature type="compositionally biased region" description="Low complexity" evidence="4">
    <location>
        <begin position="221"/>
        <end position="233"/>
    </location>
</feature>
<evidence type="ECO:0000256" key="2">
    <source>
        <dbReference type="ARBA" id="ARBA00035108"/>
    </source>
</evidence>
<comment type="subcellular location">
    <subcellularLocation>
        <location evidence="2">Gas vesicle</location>
    </subcellularLocation>
</comment>
<dbReference type="PANTHER" id="PTHR36852:SF1">
    <property type="entry name" value="PROTEIN GVPL 2"/>
    <property type="match status" value="1"/>
</dbReference>
<sequence length="345" mass="35795">MADPGPVTGGQEPAAGTGTYLYAIAREPDLTRAAAPQERAGAGRLAGVPGVAGTPVRALGRGGLVAYVSTVPLDRFGEEPLRRSLEDLEWLGETARAHHRVVAAVAARAAAAPVRLVTVYRDDEQVTALLERRHDELAALLDDVAGRQEWGVKMYAAAPDAGTPAAPGGGAGRHDDTTAEGAAGSGRAAAHPSARGTAAVPGRRPGTPAPETGRAATAPQAEHASGAAADAAGGRPGTEYLRRRQAGLRVRERSRQAAAERAERAHRALSAVAVASRRHRPQDPRLSGRQEIMLLNGAYLVDTDRGAEFAAAVAALREPDVEFELTGPWAPYSFTETAAGPPDAR</sequence>
<evidence type="ECO:0000256" key="3">
    <source>
        <dbReference type="ARBA" id="ARBA00035643"/>
    </source>
</evidence>
<gene>
    <name evidence="5" type="ORF">Sru01_41440</name>
</gene>
<protein>
    <submittedName>
        <fullName evidence="5">Gas vesicle protein</fullName>
    </submittedName>
</protein>
<dbReference type="AlphaFoldDB" id="A0A919R8F0"/>
<feature type="region of interest" description="Disordered" evidence="4">
    <location>
        <begin position="161"/>
        <end position="237"/>
    </location>
</feature>
<accession>A0A919R8F0</accession>
<evidence type="ECO:0000313" key="5">
    <source>
        <dbReference type="EMBL" id="GII79162.1"/>
    </source>
</evidence>
<keyword evidence="6" id="KW-1185">Reference proteome</keyword>
<dbReference type="InterPro" id="IPR009430">
    <property type="entry name" value="GvpL/GvpF"/>
</dbReference>
<dbReference type="Pfam" id="PF06386">
    <property type="entry name" value="GvpL_GvpF"/>
    <property type="match status" value="2"/>
</dbReference>
<evidence type="ECO:0000256" key="4">
    <source>
        <dbReference type="SAM" id="MobiDB-lite"/>
    </source>
</evidence>
<evidence type="ECO:0000313" key="6">
    <source>
        <dbReference type="Proteomes" id="UP000655287"/>
    </source>
</evidence>
<proteinExistence type="inferred from homology"/>
<dbReference type="EMBL" id="BOOU01000055">
    <property type="protein sequence ID" value="GII79162.1"/>
    <property type="molecule type" value="Genomic_DNA"/>
</dbReference>
<keyword evidence="1" id="KW-0304">Gas vesicle</keyword>
<dbReference type="Proteomes" id="UP000655287">
    <property type="component" value="Unassembled WGS sequence"/>
</dbReference>
<feature type="compositionally biased region" description="Low complexity" evidence="4">
    <location>
        <begin position="179"/>
        <end position="196"/>
    </location>
</feature>
<dbReference type="GO" id="GO:0031412">
    <property type="term" value="P:gas vesicle organization"/>
    <property type="evidence" value="ECO:0007669"/>
    <property type="project" value="InterPro"/>
</dbReference>
<organism evidence="5 6">
    <name type="scientific">Sphaerisporangium rufum</name>
    <dbReference type="NCBI Taxonomy" id="1381558"/>
    <lineage>
        <taxon>Bacteria</taxon>
        <taxon>Bacillati</taxon>
        <taxon>Actinomycetota</taxon>
        <taxon>Actinomycetes</taxon>
        <taxon>Streptosporangiales</taxon>
        <taxon>Streptosporangiaceae</taxon>
        <taxon>Sphaerisporangium</taxon>
    </lineage>
</organism>
<name>A0A919R8F0_9ACTN</name>
<dbReference type="RefSeq" id="WP_203988969.1">
    <property type="nucleotide sequence ID" value="NZ_BOOU01000055.1"/>
</dbReference>
<dbReference type="PANTHER" id="PTHR36852">
    <property type="entry name" value="PROTEIN GVPL 2"/>
    <property type="match status" value="1"/>
</dbReference>
<comment type="caution">
    <text evidence="5">The sequence shown here is derived from an EMBL/GenBank/DDBJ whole genome shotgun (WGS) entry which is preliminary data.</text>
</comment>
<dbReference type="GO" id="GO:0031411">
    <property type="term" value="C:gas vesicle"/>
    <property type="evidence" value="ECO:0007669"/>
    <property type="project" value="UniProtKB-SubCell"/>
</dbReference>
<comment type="similarity">
    <text evidence="3">Belongs to the gas vesicle GvpF/GvpL family.</text>
</comment>